<organism evidence="1">
    <name type="scientific">Musa acuminata subsp. malaccensis</name>
    <name type="common">Wild banana</name>
    <name type="synonym">Musa malaccensis</name>
    <dbReference type="NCBI Taxonomy" id="214687"/>
    <lineage>
        <taxon>Eukaryota</taxon>
        <taxon>Viridiplantae</taxon>
        <taxon>Streptophyta</taxon>
        <taxon>Embryophyta</taxon>
        <taxon>Tracheophyta</taxon>
        <taxon>Spermatophyta</taxon>
        <taxon>Magnoliopsida</taxon>
        <taxon>Liliopsida</taxon>
        <taxon>Zingiberales</taxon>
        <taxon>Musaceae</taxon>
        <taxon>Musa</taxon>
    </lineage>
</organism>
<reference evidence="1" key="1">
    <citation type="submission" date="2021-03" db="EMBL/GenBank/DDBJ databases">
        <authorList>
            <consortium name="Genoscope - CEA"/>
            <person name="William W."/>
        </authorList>
    </citation>
    <scope>NUCLEOTIDE SEQUENCE</scope>
    <source>
        <strain evidence="1">Doubled-haploid Pahang</strain>
    </source>
</reference>
<gene>
    <name evidence="1" type="ORF">GSMUA_91220.1</name>
</gene>
<accession>A0A8D7EXE1</accession>
<dbReference type="AlphaFoldDB" id="A0A8D7EXE1"/>
<sequence>LEREHVVSRHDHSLGVGKLPWPEEMSRNLRSSHCHPTNLLCDSKHWGQRLQPLRQFMQLSSQDGVLNLHRRVLPPLQTDLHLDLAILGLELRYLVRQIIQLLLLPHPGPPRRLPVGDHPLSLPFVNGRLCVNFRCRRSVDCVGRHTLTAGGMHSTLVDHKLEQESPSSKGLAQETRFRL</sequence>
<feature type="non-terminal residue" evidence="1">
    <location>
        <position position="1"/>
    </location>
</feature>
<name>A0A8D7EXE1_MUSAM</name>
<evidence type="ECO:0000313" key="1">
    <source>
        <dbReference type="EMBL" id="CAG1833202.1"/>
    </source>
</evidence>
<proteinExistence type="predicted"/>
<protein>
    <submittedName>
        <fullName evidence="1">(wild Malaysian banana) hypothetical protein</fullName>
    </submittedName>
</protein>
<dbReference type="EMBL" id="HG996472">
    <property type="protein sequence ID" value="CAG1833202.1"/>
    <property type="molecule type" value="Genomic_DNA"/>
</dbReference>